<feature type="transmembrane region" description="Helical" evidence="5">
    <location>
        <begin position="415"/>
        <end position="438"/>
    </location>
</feature>
<evidence type="ECO:0000256" key="1">
    <source>
        <dbReference type="ARBA" id="ARBA00004141"/>
    </source>
</evidence>
<dbReference type="Gene3D" id="1.20.1250.20">
    <property type="entry name" value="MFS general substrate transporter like domains"/>
    <property type="match status" value="1"/>
</dbReference>
<dbReference type="AlphaFoldDB" id="A0ABD0YS31"/>
<feature type="transmembrane region" description="Helical" evidence="5">
    <location>
        <begin position="159"/>
        <end position="177"/>
    </location>
</feature>
<dbReference type="CDD" id="cd17317">
    <property type="entry name" value="MFS_SLC22"/>
    <property type="match status" value="1"/>
</dbReference>
<evidence type="ECO:0000313" key="8">
    <source>
        <dbReference type="Proteomes" id="UP001558652"/>
    </source>
</evidence>
<dbReference type="SUPFAM" id="SSF103473">
    <property type="entry name" value="MFS general substrate transporter"/>
    <property type="match status" value="1"/>
</dbReference>
<dbReference type="InterPro" id="IPR005828">
    <property type="entry name" value="MFS_sugar_transport-like"/>
</dbReference>
<feature type="transmembrane region" description="Helical" evidence="5">
    <location>
        <begin position="127"/>
        <end position="147"/>
    </location>
</feature>
<keyword evidence="3 5" id="KW-1133">Transmembrane helix</keyword>
<protein>
    <recommendedName>
        <fullName evidence="6">Major facilitator superfamily (MFS) profile domain-containing protein</fullName>
    </recommendedName>
</protein>
<gene>
    <name evidence="7" type="ORF">AAG570_008843</name>
</gene>
<keyword evidence="8" id="KW-1185">Reference proteome</keyword>
<keyword evidence="4 5" id="KW-0472">Membrane</keyword>
<evidence type="ECO:0000256" key="2">
    <source>
        <dbReference type="ARBA" id="ARBA00022692"/>
    </source>
</evidence>
<feature type="transmembrane region" description="Helical" evidence="5">
    <location>
        <begin position="245"/>
        <end position="264"/>
    </location>
</feature>
<dbReference type="GO" id="GO:0016020">
    <property type="term" value="C:membrane"/>
    <property type="evidence" value="ECO:0007669"/>
    <property type="project" value="UniProtKB-SubCell"/>
</dbReference>
<dbReference type="InterPro" id="IPR020846">
    <property type="entry name" value="MFS_dom"/>
</dbReference>
<name>A0ABD0YS31_9HEMI</name>
<feature type="transmembrane region" description="Helical" evidence="5">
    <location>
        <begin position="26"/>
        <end position="49"/>
    </location>
</feature>
<proteinExistence type="predicted"/>
<dbReference type="EMBL" id="JBFDAA010000003">
    <property type="protein sequence ID" value="KAL1138781.1"/>
    <property type="molecule type" value="Genomic_DNA"/>
</dbReference>
<feature type="transmembrane region" description="Helical" evidence="5">
    <location>
        <begin position="332"/>
        <end position="350"/>
    </location>
</feature>
<accession>A0ABD0YS31</accession>
<sequence length="544" mass="60254">MNWIQATINFMFDAAGEFGKYQVTQFLLHILAAFTAGIHMMSLVTVAAVPQHRCAIPGFEDNGTRLNWDSSIVSRYIPTRLDGSLNPCQLFNPETNETTTCSSWIYDRTYYPTSRAIDWDFVCDRRWMGAVSQSAFMFGVFAGAVTLGSMADKYGRKKIFYVSAVMQLILGVIVAFITEYYLFLAVSFAYGYFGSAGSYITGFVLSMELVGASKRTACGITFQGMFAFGLMMVAMWGYLIDDKTILQVIYGLHSVLLIGHWWLIDESPRWLWSQGRYSESIDIVERGVRMNGGVMPVRSHYLEAGEEGEDTPLMVPSYGITHMFRTPRLRMMTLNVCLNWFANSLAYYSLSLNTGQMFGNPYLMLFVMGLVEIPSYVMTVLVLDRTGRRCLTSSLMIVGGFACLLTAFLPKGWGTVSTAIIFVGKFCIAGSFAVIYNYSAELFPTVLRNTALGVGSMCARTSGALTPLITLLDSFDKRVPTVVFASVTLISGLLTTLLPETLDKPLPQSIDDGEKFGVGDTCFTTGCFGTRTRKNGSHTSPKQT</sequence>
<dbReference type="Proteomes" id="UP001558652">
    <property type="component" value="Unassembled WGS sequence"/>
</dbReference>
<feature type="domain" description="Major facilitator superfamily (MFS) profile" evidence="6">
    <location>
        <begin position="25"/>
        <end position="503"/>
    </location>
</feature>
<reference evidence="7 8" key="1">
    <citation type="submission" date="2024-07" db="EMBL/GenBank/DDBJ databases">
        <title>Chromosome-level genome assembly of the water stick insect Ranatra chinensis (Heteroptera: Nepidae).</title>
        <authorList>
            <person name="Liu X."/>
        </authorList>
    </citation>
    <scope>NUCLEOTIDE SEQUENCE [LARGE SCALE GENOMIC DNA]</scope>
    <source>
        <strain evidence="7">Cailab_2021Rc</strain>
        <tissue evidence="7">Muscle</tissue>
    </source>
</reference>
<feature type="transmembrane region" description="Helical" evidence="5">
    <location>
        <begin position="362"/>
        <end position="383"/>
    </location>
</feature>
<evidence type="ECO:0000256" key="5">
    <source>
        <dbReference type="SAM" id="Phobius"/>
    </source>
</evidence>
<feature type="transmembrane region" description="Helical" evidence="5">
    <location>
        <begin position="217"/>
        <end position="239"/>
    </location>
</feature>
<dbReference type="PANTHER" id="PTHR24064">
    <property type="entry name" value="SOLUTE CARRIER FAMILY 22 MEMBER"/>
    <property type="match status" value="1"/>
</dbReference>
<comment type="caution">
    <text evidence="7">The sequence shown here is derived from an EMBL/GenBank/DDBJ whole genome shotgun (WGS) entry which is preliminary data.</text>
</comment>
<evidence type="ECO:0000256" key="3">
    <source>
        <dbReference type="ARBA" id="ARBA00022989"/>
    </source>
</evidence>
<feature type="transmembrane region" description="Helical" evidence="5">
    <location>
        <begin position="183"/>
        <end position="205"/>
    </location>
</feature>
<dbReference type="PROSITE" id="PS50850">
    <property type="entry name" value="MFS"/>
    <property type="match status" value="1"/>
</dbReference>
<dbReference type="Pfam" id="PF00083">
    <property type="entry name" value="Sugar_tr"/>
    <property type="match status" value="1"/>
</dbReference>
<evidence type="ECO:0000256" key="4">
    <source>
        <dbReference type="ARBA" id="ARBA00023136"/>
    </source>
</evidence>
<evidence type="ECO:0000259" key="6">
    <source>
        <dbReference type="PROSITE" id="PS50850"/>
    </source>
</evidence>
<evidence type="ECO:0000313" key="7">
    <source>
        <dbReference type="EMBL" id="KAL1138781.1"/>
    </source>
</evidence>
<feature type="transmembrane region" description="Helical" evidence="5">
    <location>
        <begin position="390"/>
        <end position="409"/>
    </location>
</feature>
<dbReference type="InterPro" id="IPR036259">
    <property type="entry name" value="MFS_trans_sf"/>
</dbReference>
<comment type="subcellular location">
    <subcellularLocation>
        <location evidence="1">Membrane</location>
        <topology evidence="1">Multi-pass membrane protein</topology>
    </subcellularLocation>
</comment>
<organism evidence="7 8">
    <name type="scientific">Ranatra chinensis</name>
    <dbReference type="NCBI Taxonomy" id="642074"/>
    <lineage>
        <taxon>Eukaryota</taxon>
        <taxon>Metazoa</taxon>
        <taxon>Ecdysozoa</taxon>
        <taxon>Arthropoda</taxon>
        <taxon>Hexapoda</taxon>
        <taxon>Insecta</taxon>
        <taxon>Pterygota</taxon>
        <taxon>Neoptera</taxon>
        <taxon>Paraneoptera</taxon>
        <taxon>Hemiptera</taxon>
        <taxon>Heteroptera</taxon>
        <taxon>Panheteroptera</taxon>
        <taxon>Nepomorpha</taxon>
        <taxon>Nepidae</taxon>
        <taxon>Ranatrinae</taxon>
        <taxon>Ranatra</taxon>
    </lineage>
</organism>
<keyword evidence="2 5" id="KW-0812">Transmembrane</keyword>